<dbReference type="GO" id="GO:0005737">
    <property type="term" value="C:cytoplasm"/>
    <property type="evidence" value="ECO:0007669"/>
    <property type="project" value="TreeGrafter"/>
</dbReference>
<accession>A0A443S2E1</accession>
<evidence type="ECO:0000313" key="3">
    <source>
        <dbReference type="EMBL" id="RWS21685.1"/>
    </source>
</evidence>
<dbReference type="STRING" id="299467.A0A443S2E1"/>
<dbReference type="Proteomes" id="UP000288716">
    <property type="component" value="Unassembled WGS sequence"/>
</dbReference>
<dbReference type="PROSITE" id="PS50097">
    <property type="entry name" value="BTB"/>
    <property type="match status" value="1"/>
</dbReference>
<dbReference type="SUPFAM" id="SSF54695">
    <property type="entry name" value="POZ domain"/>
    <property type="match status" value="1"/>
</dbReference>
<dbReference type="InterPro" id="IPR052407">
    <property type="entry name" value="BTB_POZ_domain_cont_9"/>
</dbReference>
<reference evidence="3 4" key="1">
    <citation type="journal article" date="2018" name="Gigascience">
        <title>Genomes of trombidid mites reveal novel predicted allergens and laterally-transferred genes associated with secondary metabolism.</title>
        <authorList>
            <person name="Dong X."/>
            <person name="Chaisiri K."/>
            <person name="Xia D."/>
            <person name="Armstrong S.D."/>
            <person name="Fang Y."/>
            <person name="Donnelly M.J."/>
            <person name="Kadowaki T."/>
            <person name="McGarry J.W."/>
            <person name="Darby A.C."/>
            <person name="Makepeace B.L."/>
        </authorList>
    </citation>
    <scope>NUCLEOTIDE SEQUENCE [LARGE SCALE GENOMIC DNA]</scope>
    <source>
        <strain evidence="3">UoL-UT</strain>
    </source>
</reference>
<feature type="domain" description="BTB" evidence="2">
    <location>
        <begin position="46"/>
        <end position="114"/>
    </location>
</feature>
<feature type="coiled-coil region" evidence="1">
    <location>
        <begin position="2"/>
        <end position="29"/>
    </location>
</feature>
<dbReference type="OrthoDB" id="6434522at2759"/>
<dbReference type="EMBL" id="NCKV01011232">
    <property type="protein sequence ID" value="RWS21685.1"/>
    <property type="molecule type" value="Genomic_DNA"/>
</dbReference>
<dbReference type="SMART" id="SM00225">
    <property type="entry name" value="BTB"/>
    <property type="match status" value="1"/>
</dbReference>
<evidence type="ECO:0000313" key="4">
    <source>
        <dbReference type="Proteomes" id="UP000288716"/>
    </source>
</evidence>
<comment type="caution">
    <text evidence="3">The sequence shown here is derived from an EMBL/GenBank/DDBJ whole genome shotgun (WGS) entry which is preliminary data.</text>
</comment>
<dbReference type="CDD" id="cd18186">
    <property type="entry name" value="BTB_POZ_ZBTB_KLHL-like"/>
    <property type="match status" value="1"/>
</dbReference>
<dbReference type="Gene3D" id="1.25.40.420">
    <property type="match status" value="1"/>
</dbReference>
<dbReference type="PANTHER" id="PTHR46306:SF1">
    <property type="entry name" value="BTB_POZ DOMAIN-CONTAINING PROTEIN 9"/>
    <property type="match status" value="1"/>
</dbReference>
<dbReference type="PANTHER" id="PTHR46306">
    <property type="entry name" value="BTB/POZ DOMAIN-CONTAINING PROTEIN 9"/>
    <property type="match status" value="1"/>
</dbReference>
<evidence type="ECO:0000256" key="1">
    <source>
        <dbReference type="SAM" id="Coils"/>
    </source>
</evidence>
<protein>
    <recommendedName>
        <fullName evidence="2">BTB domain-containing protein</fullName>
    </recommendedName>
</protein>
<proteinExistence type="predicted"/>
<evidence type="ECO:0000259" key="2">
    <source>
        <dbReference type="PROSITE" id="PS50097"/>
    </source>
</evidence>
<name>A0A443S2E1_9ACAR</name>
<dbReference type="Gene3D" id="3.30.710.10">
    <property type="entry name" value="Potassium Channel Kv1.1, Chain A"/>
    <property type="match status" value="1"/>
</dbReference>
<keyword evidence="4" id="KW-1185">Reference proteome</keyword>
<dbReference type="Pfam" id="PF00651">
    <property type="entry name" value="BTB"/>
    <property type="match status" value="1"/>
</dbReference>
<organism evidence="3 4">
    <name type="scientific">Leptotrombidium deliense</name>
    <dbReference type="NCBI Taxonomy" id="299467"/>
    <lineage>
        <taxon>Eukaryota</taxon>
        <taxon>Metazoa</taxon>
        <taxon>Ecdysozoa</taxon>
        <taxon>Arthropoda</taxon>
        <taxon>Chelicerata</taxon>
        <taxon>Arachnida</taxon>
        <taxon>Acari</taxon>
        <taxon>Acariformes</taxon>
        <taxon>Trombidiformes</taxon>
        <taxon>Prostigmata</taxon>
        <taxon>Anystina</taxon>
        <taxon>Parasitengona</taxon>
        <taxon>Trombiculoidea</taxon>
        <taxon>Trombiculidae</taxon>
        <taxon>Leptotrombidium</taxon>
    </lineage>
</organism>
<gene>
    <name evidence="3" type="ORF">B4U80_11795</name>
</gene>
<dbReference type="AlphaFoldDB" id="A0A443S2E1"/>
<keyword evidence="1" id="KW-0175">Coiled coil</keyword>
<dbReference type="InterPro" id="IPR000210">
    <property type="entry name" value="BTB/POZ_dom"/>
</dbReference>
<dbReference type="InterPro" id="IPR011333">
    <property type="entry name" value="SKP1/BTB/POZ_sf"/>
</dbReference>
<sequence length="311" mass="36723">MSAFLRRKTKVLNTEMNQIEEEAEEEVDENYTLRLLSNILYQEKYGDVKFGFVFDEEIVFAHKAILASKCRYFDDLFSKKDYKDTNTPIVMDWSAAAFKILLRFIYTGIIDETSLSEDNIIDLFRLCSRIHYNPLLPLITQLFSQIEITVYNVSKIFNVYSEVGNIEMVSKCLHILDWNASKVVKEEIIFATFSDSLMRSILKRNTFEAEEIDIFKALYRWSQINHRDITYEKNYIRLAHITRKDFCEILKPTGLFIDHDFTQPSQDLRPKRSLTNTQEELGECHFVAEQKKPTKIRNFKFSQSLRTNKPH</sequence>
<dbReference type="VEuPathDB" id="VectorBase:LDEU010355"/>